<evidence type="ECO:0000256" key="1">
    <source>
        <dbReference type="SAM" id="MobiDB-lite"/>
    </source>
</evidence>
<feature type="region of interest" description="Disordered" evidence="1">
    <location>
        <begin position="89"/>
        <end position="111"/>
    </location>
</feature>
<sequence>QQESSFYHWSCYSPDHENNLGNGRLWRREHREGPIHEMWADLSIQVDEEKGRPVILECRREWLDGGSENHRTYYTTPLPTPDEALAMHTKESTRPTDMVDSGEAHSQLPGKRPVRDYHAEHEISRPLDQRFDFIPAYTRHSSYHLAAATYVDLVDDPKLQVDGVRSQHRLRLRTKSRGCSCAIDEGGVEHFDSRGVCLWPSEDAPSELLALLCPDSSTSLVRAVCDERSLIYSTSAEGLPPHHHMLILINFDPMIRFPYLTSLRKQKASTTLTRKVLDAPRPDLHWSHARVQNAEAFHLAIRYGYRP</sequence>
<gene>
    <name evidence="2" type="ORF">PENNAL_c0946G04059</name>
</gene>
<dbReference type="Proteomes" id="UP000191691">
    <property type="component" value="Unassembled WGS sequence"/>
</dbReference>
<reference evidence="3" key="1">
    <citation type="journal article" date="2017" name="Nat. Microbiol.">
        <title>Global analysis of biosynthetic gene clusters reveals vast potential of secondary metabolite production in Penicillium species.</title>
        <authorList>
            <person name="Nielsen J.C."/>
            <person name="Grijseels S."/>
            <person name="Prigent S."/>
            <person name="Ji B."/>
            <person name="Dainat J."/>
            <person name="Nielsen K.F."/>
            <person name="Frisvad J.C."/>
            <person name="Workman M."/>
            <person name="Nielsen J."/>
        </authorList>
    </citation>
    <scope>NUCLEOTIDE SEQUENCE [LARGE SCALE GENOMIC DNA]</scope>
    <source>
        <strain evidence="3">IBT 13039</strain>
    </source>
</reference>
<evidence type="ECO:0000313" key="3">
    <source>
        <dbReference type="Proteomes" id="UP000191691"/>
    </source>
</evidence>
<name>A0A1V6TTN9_PENNA</name>
<accession>A0A1V6TTN9</accession>
<feature type="non-terminal residue" evidence="2">
    <location>
        <position position="307"/>
    </location>
</feature>
<proteinExistence type="predicted"/>
<dbReference type="AlphaFoldDB" id="A0A1V6TTN9"/>
<dbReference type="STRING" id="60175.A0A1V6TTN9"/>
<comment type="caution">
    <text evidence="2">The sequence shown here is derived from an EMBL/GenBank/DDBJ whole genome shotgun (WGS) entry which is preliminary data.</text>
</comment>
<evidence type="ECO:0000313" key="2">
    <source>
        <dbReference type="EMBL" id="OQE29344.1"/>
    </source>
</evidence>
<protein>
    <submittedName>
        <fullName evidence="2">Uncharacterized protein</fullName>
    </submittedName>
</protein>
<feature type="non-terminal residue" evidence="2">
    <location>
        <position position="1"/>
    </location>
</feature>
<keyword evidence="3" id="KW-1185">Reference proteome</keyword>
<organism evidence="2 3">
    <name type="scientific">Penicillium nalgiovense</name>
    <dbReference type="NCBI Taxonomy" id="60175"/>
    <lineage>
        <taxon>Eukaryota</taxon>
        <taxon>Fungi</taxon>
        <taxon>Dikarya</taxon>
        <taxon>Ascomycota</taxon>
        <taxon>Pezizomycotina</taxon>
        <taxon>Eurotiomycetes</taxon>
        <taxon>Eurotiomycetidae</taxon>
        <taxon>Eurotiales</taxon>
        <taxon>Aspergillaceae</taxon>
        <taxon>Penicillium</taxon>
    </lineage>
</organism>
<dbReference type="EMBL" id="MOOB01000946">
    <property type="protein sequence ID" value="OQE29344.1"/>
    <property type="molecule type" value="Genomic_DNA"/>
</dbReference>